<sequence length="119" mass="13301">MAMYAFKRLIDKYNVSFDLQRKAEGRYDDSGEGVEGLSDPEPGNGAIVPLPQSLIYQSGGALTQYDRNLYTDLDIPLQSKINYKDVHYTIVSKTPFSDYADFNLYVLKSDDTQNSGGLS</sequence>
<dbReference type="RefSeq" id="WP_253064699.1">
    <property type="nucleotide sequence ID" value="NZ_JAMXWM010000031.1"/>
</dbReference>
<dbReference type="Proteomes" id="UP001597399">
    <property type="component" value="Unassembled WGS sequence"/>
</dbReference>
<dbReference type="EMBL" id="JBHUMQ010000034">
    <property type="protein sequence ID" value="MFD2695000.1"/>
    <property type="molecule type" value="Genomic_DNA"/>
</dbReference>
<accession>A0ABW5S8Z7</accession>
<evidence type="ECO:0000313" key="1">
    <source>
        <dbReference type="EMBL" id="MFD2695000.1"/>
    </source>
</evidence>
<proteinExistence type="predicted"/>
<gene>
    <name evidence="1" type="ORF">ACFSUE_15395</name>
</gene>
<reference evidence="2" key="1">
    <citation type="journal article" date="2019" name="Int. J. Syst. Evol. Microbiol.">
        <title>The Global Catalogue of Microorganisms (GCM) 10K type strain sequencing project: providing services to taxonomists for standard genome sequencing and annotation.</title>
        <authorList>
            <consortium name="The Broad Institute Genomics Platform"/>
            <consortium name="The Broad Institute Genome Sequencing Center for Infectious Disease"/>
            <person name="Wu L."/>
            <person name="Ma J."/>
        </authorList>
    </citation>
    <scope>NUCLEOTIDE SEQUENCE [LARGE SCALE GENOMIC DNA]</scope>
    <source>
        <strain evidence="2">TISTR 2466</strain>
    </source>
</reference>
<name>A0ABW5S8Z7_9BACL</name>
<keyword evidence="2" id="KW-1185">Reference proteome</keyword>
<protein>
    <submittedName>
        <fullName evidence="1">Uncharacterized protein</fullName>
    </submittedName>
</protein>
<organism evidence="1 2">
    <name type="scientific">Sporolactobacillus shoreicorticis</name>
    <dbReference type="NCBI Taxonomy" id="1923877"/>
    <lineage>
        <taxon>Bacteria</taxon>
        <taxon>Bacillati</taxon>
        <taxon>Bacillota</taxon>
        <taxon>Bacilli</taxon>
        <taxon>Bacillales</taxon>
        <taxon>Sporolactobacillaceae</taxon>
        <taxon>Sporolactobacillus</taxon>
    </lineage>
</organism>
<comment type="caution">
    <text evidence="1">The sequence shown here is derived from an EMBL/GenBank/DDBJ whole genome shotgun (WGS) entry which is preliminary data.</text>
</comment>
<evidence type="ECO:0000313" key="2">
    <source>
        <dbReference type="Proteomes" id="UP001597399"/>
    </source>
</evidence>